<proteinExistence type="predicted"/>
<dbReference type="PANTHER" id="PTHR48094">
    <property type="entry name" value="PROTEIN/NUCLEIC ACID DEGLYCASE DJ-1-RELATED"/>
    <property type="match status" value="1"/>
</dbReference>
<dbReference type="GO" id="GO:0005737">
    <property type="term" value="C:cytoplasm"/>
    <property type="evidence" value="ECO:0007669"/>
    <property type="project" value="TreeGrafter"/>
</dbReference>
<dbReference type="InterPro" id="IPR029062">
    <property type="entry name" value="Class_I_gatase-like"/>
</dbReference>
<dbReference type="RefSeq" id="WP_154461686.1">
    <property type="nucleotide sequence ID" value="NZ_VUMM01000040.1"/>
</dbReference>
<evidence type="ECO:0000313" key="2">
    <source>
        <dbReference type="EMBL" id="MSS02464.1"/>
    </source>
</evidence>
<keyword evidence="3" id="KW-1185">Reference proteome</keyword>
<dbReference type="AlphaFoldDB" id="A0A7X2T4C8"/>
<dbReference type="EMBL" id="VUMM01000040">
    <property type="protein sequence ID" value="MSS02464.1"/>
    <property type="molecule type" value="Genomic_DNA"/>
</dbReference>
<dbReference type="SUPFAM" id="SSF52317">
    <property type="entry name" value="Class I glutamine amidotransferase-like"/>
    <property type="match status" value="1"/>
</dbReference>
<sequence length="179" mass="19825">MIAAIIMDNGFEELEAMGPIALLRRAGIQVDVIRVEGNEVTGRFNVTYSPSILFSEYDFSKADCLILPGGPHYQKLKKNKDVLSLIHEFAKKKVLAAICASPTILGQEGILKGKKYTCFKELDEDFGGEYQYQYVVTDGNIITGISAAASIDFAYAIIEKLLGKEKCDQVKASIYWDAR</sequence>
<accession>A0A7X2T4C8</accession>
<protein>
    <submittedName>
        <fullName evidence="2">DJ-1/PfpI family protein</fullName>
    </submittedName>
</protein>
<organism evidence="2 3">
    <name type="scientific">Floccifex porci</name>
    <dbReference type="NCBI Taxonomy" id="2606629"/>
    <lineage>
        <taxon>Bacteria</taxon>
        <taxon>Bacillati</taxon>
        <taxon>Bacillota</taxon>
        <taxon>Erysipelotrichia</taxon>
        <taxon>Erysipelotrichales</taxon>
        <taxon>Erysipelotrichaceae</taxon>
        <taxon>Floccifex</taxon>
    </lineage>
</organism>
<evidence type="ECO:0000313" key="3">
    <source>
        <dbReference type="Proteomes" id="UP000470082"/>
    </source>
</evidence>
<name>A0A7X2T4C8_9FIRM</name>
<dbReference type="Pfam" id="PF01965">
    <property type="entry name" value="DJ-1_PfpI"/>
    <property type="match status" value="1"/>
</dbReference>
<gene>
    <name evidence="2" type="ORF">FYJ50_10325</name>
</gene>
<evidence type="ECO:0000259" key="1">
    <source>
        <dbReference type="Pfam" id="PF01965"/>
    </source>
</evidence>
<feature type="domain" description="DJ-1/PfpI" evidence="1">
    <location>
        <begin position="3"/>
        <end position="159"/>
    </location>
</feature>
<dbReference type="InterPro" id="IPR050325">
    <property type="entry name" value="Prot/Nucl_acid_deglycase"/>
</dbReference>
<dbReference type="Proteomes" id="UP000470082">
    <property type="component" value="Unassembled WGS sequence"/>
</dbReference>
<dbReference type="CDD" id="cd03135">
    <property type="entry name" value="GATase1_DJ-1"/>
    <property type="match status" value="1"/>
</dbReference>
<comment type="caution">
    <text evidence="2">The sequence shown here is derived from an EMBL/GenBank/DDBJ whole genome shotgun (WGS) entry which is preliminary data.</text>
</comment>
<dbReference type="Gene3D" id="3.40.50.880">
    <property type="match status" value="1"/>
</dbReference>
<dbReference type="PANTHER" id="PTHR48094:SF12">
    <property type="entry name" value="PARKINSON DISEASE PROTEIN 7 HOMOLOG"/>
    <property type="match status" value="1"/>
</dbReference>
<dbReference type="InterPro" id="IPR002818">
    <property type="entry name" value="DJ-1/PfpI"/>
</dbReference>
<reference evidence="2 3" key="1">
    <citation type="submission" date="2019-08" db="EMBL/GenBank/DDBJ databases">
        <title>In-depth cultivation of the pig gut microbiome towards novel bacterial diversity and tailored functional studies.</title>
        <authorList>
            <person name="Wylensek D."/>
            <person name="Hitch T.C.A."/>
            <person name="Clavel T."/>
        </authorList>
    </citation>
    <scope>NUCLEOTIDE SEQUENCE [LARGE SCALE GENOMIC DNA]</scope>
    <source>
        <strain evidence="2 3">LKV-178-WT-2G</strain>
    </source>
</reference>